<name>A0A5J9TBI7_9POAL</name>
<gene>
    <name evidence="2" type="ORF">EJB05_42126</name>
</gene>
<feature type="compositionally biased region" description="Low complexity" evidence="1">
    <location>
        <begin position="81"/>
        <end position="98"/>
    </location>
</feature>
<dbReference type="Gramene" id="TVU08714">
    <property type="protein sequence ID" value="TVU08714"/>
    <property type="gene ID" value="EJB05_42126"/>
</dbReference>
<organism evidence="2 3">
    <name type="scientific">Eragrostis curvula</name>
    <name type="common">weeping love grass</name>
    <dbReference type="NCBI Taxonomy" id="38414"/>
    <lineage>
        <taxon>Eukaryota</taxon>
        <taxon>Viridiplantae</taxon>
        <taxon>Streptophyta</taxon>
        <taxon>Embryophyta</taxon>
        <taxon>Tracheophyta</taxon>
        <taxon>Spermatophyta</taxon>
        <taxon>Magnoliopsida</taxon>
        <taxon>Liliopsida</taxon>
        <taxon>Poales</taxon>
        <taxon>Poaceae</taxon>
        <taxon>PACMAD clade</taxon>
        <taxon>Chloridoideae</taxon>
        <taxon>Eragrostideae</taxon>
        <taxon>Eragrostidinae</taxon>
        <taxon>Eragrostis</taxon>
    </lineage>
</organism>
<evidence type="ECO:0000256" key="1">
    <source>
        <dbReference type="SAM" id="MobiDB-lite"/>
    </source>
</evidence>
<sequence length="351" mass="37363">MPMCDSTRVAPQLVTPFFFSAAPSTITSSGFTAVNSCGCRPLLGGADDSSSSSPSSSSSSSLGLDRNGDIGDKRRRGGGRAASSSASTTSSSSLAERGSGSEAVRRVARALWSVWLSASSAWRIWFADFSFSSSSAMARALLDQCSIGLACSFSVAARSKLIKDVKQIRAAPEEMAKCMAVAGRDGYCFSEKMAGGEEARNTSGSSLLANIFEAQTEQCNWWRSVDCGAPDCGYHTPARQEAFFLGLYNNLELPKQVTIRNLASMTRGSSSLANSIFRRRGTSTDCYGGDKEGKHSPSEMSTPRRLTSGCALVFSLFGHRIRHIAGCCLLKGLRLELIMGHILSHLVAGNH</sequence>
<dbReference type="AlphaFoldDB" id="A0A5J9TBI7"/>
<evidence type="ECO:0000313" key="2">
    <source>
        <dbReference type="EMBL" id="TVU08714.1"/>
    </source>
</evidence>
<proteinExistence type="predicted"/>
<feature type="non-terminal residue" evidence="2">
    <location>
        <position position="1"/>
    </location>
</feature>
<keyword evidence="3" id="KW-1185">Reference proteome</keyword>
<evidence type="ECO:0000313" key="3">
    <source>
        <dbReference type="Proteomes" id="UP000324897"/>
    </source>
</evidence>
<protein>
    <submittedName>
        <fullName evidence="2">Uncharacterized protein</fullName>
    </submittedName>
</protein>
<feature type="region of interest" description="Disordered" evidence="1">
    <location>
        <begin position="45"/>
        <end position="98"/>
    </location>
</feature>
<comment type="caution">
    <text evidence="2">The sequence shown here is derived from an EMBL/GenBank/DDBJ whole genome shotgun (WGS) entry which is preliminary data.</text>
</comment>
<reference evidence="2 3" key="1">
    <citation type="journal article" date="2019" name="Sci. Rep.">
        <title>A high-quality genome of Eragrostis curvula grass provides insights into Poaceae evolution and supports new strategies to enhance forage quality.</title>
        <authorList>
            <person name="Carballo J."/>
            <person name="Santos B.A.C.M."/>
            <person name="Zappacosta D."/>
            <person name="Garbus I."/>
            <person name="Selva J.P."/>
            <person name="Gallo C.A."/>
            <person name="Diaz A."/>
            <person name="Albertini E."/>
            <person name="Caccamo M."/>
            <person name="Echenique V."/>
        </authorList>
    </citation>
    <scope>NUCLEOTIDE SEQUENCE [LARGE SCALE GENOMIC DNA]</scope>
    <source>
        <strain evidence="3">cv. Victoria</strain>
        <tissue evidence="2">Leaf</tissue>
    </source>
</reference>
<feature type="compositionally biased region" description="Low complexity" evidence="1">
    <location>
        <begin position="49"/>
        <end position="61"/>
    </location>
</feature>
<dbReference type="Proteomes" id="UP000324897">
    <property type="component" value="Chromosome 3"/>
</dbReference>
<dbReference type="EMBL" id="RWGY01000039">
    <property type="protein sequence ID" value="TVU08714.1"/>
    <property type="molecule type" value="Genomic_DNA"/>
</dbReference>
<accession>A0A5J9TBI7</accession>